<dbReference type="AlphaFoldDB" id="A0A2U2NA04"/>
<feature type="transmembrane region" description="Helical" evidence="1">
    <location>
        <begin position="105"/>
        <end position="138"/>
    </location>
</feature>
<dbReference type="Pfam" id="PF07331">
    <property type="entry name" value="TctB"/>
    <property type="match status" value="1"/>
</dbReference>
<dbReference type="InterPro" id="IPR009936">
    <property type="entry name" value="DUF1468"/>
</dbReference>
<keyword evidence="1" id="KW-0812">Transmembrane</keyword>
<evidence type="ECO:0000313" key="4">
    <source>
        <dbReference type="Proteomes" id="UP000245474"/>
    </source>
</evidence>
<dbReference type="Proteomes" id="UP000245474">
    <property type="component" value="Unassembled WGS sequence"/>
</dbReference>
<keyword evidence="1" id="KW-1133">Transmembrane helix</keyword>
<keyword evidence="4" id="KW-1185">Reference proteome</keyword>
<accession>A0A2U2NA04</accession>
<proteinExistence type="predicted"/>
<name>A0A2U2NA04_9GAMM</name>
<evidence type="ECO:0000259" key="2">
    <source>
        <dbReference type="Pfam" id="PF07331"/>
    </source>
</evidence>
<dbReference type="RefSeq" id="WP_109675227.1">
    <property type="nucleotide sequence ID" value="NZ_CP086615.1"/>
</dbReference>
<organism evidence="3 4">
    <name type="scientific">Sediminicurvatus halobius</name>
    <dbReference type="NCBI Taxonomy" id="2182432"/>
    <lineage>
        <taxon>Bacteria</taxon>
        <taxon>Pseudomonadati</taxon>
        <taxon>Pseudomonadota</taxon>
        <taxon>Gammaproteobacteria</taxon>
        <taxon>Chromatiales</taxon>
        <taxon>Ectothiorhodospiraceae</taxon>
        <taxon>Sediminicurvatus</taxon>
    </lineage>
</organism>
<evidence type="ECO:0000256" key="1">
    <source>
        <dbReference type="SAM" id="Phobius"/>
    </source>
</evidence>
<keyword evidence="1" id="KW-0472">Membrane</keyword>
<feature type="transmembrane region" description="Helical" evidence="1">
    <location>
        <begin position="144"/>
        <end position="162"/>
    </location>
</feature>
<evidence type="ECO:0000313" key="3">
    <source>
        <dbReference type="EMBL" id="PWG65824.1"/>
    </source>
</evidence>
<dbReference type="EMBL" id="QFFI01000001">
    <property type="protein sequence ID" value="PWG65824.1"/>
    <property type="molecule type" value="Genomic_DNA"/>
</dbReference>
<feature type="transmembrane region" description="Helical" evidence="1">
    <location>
        <begin position="28"/>
        <end position="47"/>
    </location>
</feature>
<dbReference type="OrthoDB" id="7861928at2"/>
<reference evidence="3 4" key="1">
    <citation type="submission" date="2018-05" db="EMBL/GenBank/DDBJ databases">
        <title>Spiribacter halobius sp. nov., a moderately halophilic bacterium isolated from marine solar saltern.</title>
        <authorList>
            <person name="Zheng W.-S."/>
            <person name="Lu D.-C."/>
            <person name="Du Z.-J."/>
        </authorList>
    </citation>
    <scope>NUCLEOTIDE SEQUENCE [LARGE SCALE GENOMIC DNA]</scope>
    <source>
        <strain evidence="3 4">E85</strain>
    </source>
</reference>
<protein>
    <recommendedName>
        <fullName evidence="2">DUF1468 domain-containing protein</fullName>
    </recommendedName>
</protein>
<feature type="domain" description="DUF1468" evidence="2">
    <location>
        <begin position="30"/>
        <end position="169"/>
    </location>
</feature>
<gene>
    <name evidence="3" type="ORF">DEM34_00745</name>
</gene>
<feature type="transmembrane region" description="Helical" evidence="1">
    <location>
        <begin position="67"/>
        <end position="84"/>
    </location>
</feature>
<sequence length="180" mass="20035">MTDQPTGRGDRSAEPSGSALSRLHRPDLYVSAAVLIICGLLFARTFAFDSVPSSLAQNVQPTTFPRLVLIVIMIIALILPFEFGQKWRAGIDLDSDRREPIPPIVFLTGAALLVFVGVMPWLGTFVGLLMIAALLPLLWGERRWKILVPYVVIFPTGVMWFFSEVLRVTFLPGIVGHIFW</sequence>
<comment type="caution">
    <text evidence="3">The sequence shown here is derived from an EMBL/GenBank/DDBJ whole genome shotgun (WGS) entry which is preliminary data.</text>
</comment>